<comment type="subcellular location">
    <subcellularLocation>
        <location evidence="1">Nucleus</location>
    </subcellularLocation>
</comment>
<dbReference type="PROSITE" id="PS50048">
    <property type="entry name" value="ZN2_CY6_FUNGAL_2"/>
    <property type="match status" value="1"/>
</dbReference>
<dbReference type="InterPro" id="IPR001138">
    <property type="entry name" value="Zn2Cys6_DnaBD"/>
</dbReference>
<dbReference type="SUPFAM" id="SSF57701">
    <property type="entry name" value="Zn2/Cys6 DNA-binding domain"/>
    <property type="match status" value="1"/>
</dbReference>
<feature type="compositionally biased region" description="Low complexity" evidence="8">
    <location>
        <begin position="638"/>
        <end position="648"/>
    </location>
</feature>
<feature type="region of interest" description="Disordered" evidence="8">
    <location>
        <begin position="1"/>
        <end position="31"/>
    </location>
</feature>
<keyword evidence="5" id="KW-0238">DNA-binding</keyword>
<dbReference type="CDD" id="cd00067">
    <property type="entry name" value="GAL4"/>
    <property type="match status" value="1"/>
</dbReference>
<gene>
    <name evidence="10" type="ORF">RHOBADRAFT_55735</name>
</gene>
<organism evidence="10 11">
    <name type="scientific">Rhodotorula graminis (strain WP1)</name>
    <dbReference type="NCBI Taxonomy" id="578459"/>
    <lineage>
        <taxon>Eukaryota</taxon>
        <taxon>Fungi</taxon>
        <taxon>Dikarya</taxon>
        <taxon>Basidiomycota</taxon>
        <taxon>Pucciniomycotina</taxon>
        <taxon>Microbotryomycetes</taxon>
        <taxon>Sporidiobolales</taxon>
        <taxon>Sporidiobolaceae</taxon>
        <taxon>Rhodotorula</taxon>
    </lineage>
</organism>
<evidence type="ECO:0000313" key="11">
    <source>
        <dbReference type="Proteomes" id="UP000053890"/>
    </source>
</evidence>
<dbReference type="OMA" id="ITTWTEV"/>
<evidence type="ECO:0000256" key="2">
    <source>
        <dbReference type="ARBA" id="ARBA00022723"/>
    </source>
</evidence>
<evidence type="ECO:0000256" key="5">
    <source>
        <dbReference type="ARBA" id="ARBA00023125"/>
    </source>
</evidence>
<accession>A0A0P9FAK8</accession>
<keyword evidence="3" id="KW-0862">Zinc</keyword>
<dbReference type="RefSeq" id="XP_018268691.1">
    <property type="nucleotide sequence ID" value="XM_018417987.1"/>
</dbReference>
<dbReference type="SMART" id="SM00066">
    <property type="entry name" value="GAL4"/>
    <property type="match status" value="1"/>
</dbReference>
<dbReference type="InterPro" id="IPR036864">
    <property type="entry name" value="Zn2-C6_fun-type_DNA-bd_sf"/>
</dbReference>
<evidence type="ECO:0000256" key="1">
    <source>
        <dbReference type="ARBA" id="ARBA00004123"/>
    </source>
</evidence>
<dbReference type="AlphaFoldDB" id="A0A0P9FAK8"/>
<evidence type="ECO:0000256" key="4">
    <source>
        <dbReference type="ARBA" id="ARBA00023015"/>
    </source>
</evidence>
<keyword evidence="7" id="KW-0539">Nucleus</keyword>
<evidence type="ECO:0000256" key="6">
    <source>
        <dbReference type="ARBA" id="ARBA00023163"/>
    </source>
</evidence>
<feature type="domain" description="Zn(2)-C6 fungal-type" evidence="9">
    <location>
        <begin position="31"/>
        <end position="61"/>
    </location>
</feature>
<dbReference type="InterPro" id="IPR007219">
    <property type="entry name" value="XnlR_reg_dom"/>
</dbReference>
<feature type="compositionally biased region" description="Pro residues" evidence="8">
    <location>
        <begin position="681"/>
        <end position="703"/>
    </location>
</feature>
<evidence type="ECO:0000256" key="3">
    <source>
        <dbReference type="ARBA" id="ARBA00022833"/>
    </source>
</evidence>
<feature type="region of interest" description="Disordered" evidence="8">
    <location>
        <begin position="95"/>
        <end position="114"/>
    </location>
</feature>
<feature type="compositionally biased region" description="Polar residues" evidence="8">
    <location>
        <begin position="16"/>
        <end position="31"/>
    </location>
</feature>
<evidence type="ECO:0000313" key="10">
    <source>
        <dbReference type="EMBL" id="KPV72642.1"/>
    </source>
</evidence>
<dbReference type="PROSITE" id="PS00463">
    <property type="entry name" value="ZN2_CY6_FUNGAL_1"/>
    <property type="match status" value="1"/>
</dbReference>
<dbReference type="InterPro" id="IPR051615">
    <property type="entry name" value="Transcr_Regulatory_Elem"/>
</dbReference>
<evidence type="ECO:0000256" key="8">
    <source>
        <dbReference type="SAM" id="MobiDB-lite"/>
    </source>
</evidence>
<dbReference type="EMBL" id="KQ474086">
    <property type="protein sequence ID" value="KPV72642.1"/>
    <property type="molecule type" value="Genomic_DNA"/>
</dbReference>
<keyword evidence="6" id="KW-0804">Transcription</keyword>
<dbReference type="PANTHER" id="PTHR31313:SF81">
    <property type="entry name" value="TY1 ENHANCER ACTIVATOR"/>
    <property type="match status" value="1"/>
</dbReference>
<dbReference type="Pfam" id="PF04082">
    <property type="entry name" value="Fungal_trans"/>
    <property type="match status" value="1"/>
</dbReference>
<dbReference type="SMART" id="SM00906">
    <property type="entry name" value="Fungal_trans"/>
    <property type="match status" value="1"/>
</dbReference>
<feature type="compositionally biased region" description="Acidic residues" evidence="8">
    <location>
        <begin position="97"/>
        <end position="106"/>
    </location>
</feature>
<dbReference type="Pfam" id="PF00172">
    <property type="entry name" value="Zn_clus"/>
    <property type="match status" value="1"/>
</dbReference>
<dbReference type="STRING" id="578459.A0A0P9FAK8"/>
<feature type="compositionally biased region" description="Basic and acidic residues" evidence="8">
    <location>
        <begin position="1"/>
        <end position="11"/>
    </location>
</feature>
<evidence type="ECO:0000256" key="7">
    <source>
        <dbReference type="ARBA" id="ARBA00023242"/>
    </source>
</evidence>
<name>A0A0P9FAK8_RHOGW</name>
<dbReference type="GO" id="GO:0005634">
    <property type="term" value="C:nucleus"/>
    <property type="evidence" value="ECO:0007669"/>
    <property type="project" value="UniProtKB-SubCell"/>
</dbReference>
<dbReference type="GO" id="GO:0003677">
    <property type="term" value="F:DNA binding"/>
    <property type="evidence" value="ECO:0007669"/>
    <property type="project" value="UniProtKB-KW"/>
</dbReference>
<reference evidence="10 11" key="1">
    <citation type="journal article" date="2015" name="Front. Microbiol.">
        <title>Genome sequence of the plant growth promoting endophytic yeast Rhodotorula graminis WP1.</title>
        <authorList>
            <person name="Firrincieli A."/>
            <person name="Otillar R."/>
            <person name="Salamov A."/>
            <person name="Schmutz J."/>
            <person name="Khan Z."/>
            <person name="Redman R.S."/>
            <person name="Fleck N.D."/>
            <person name="Lindquist E."/>
            <person name="Grigoriev I.V."/>
            <person name="Doty S.L."/>
        </authorList>
    </citation>
    <scope>NUCLEOTIDE SEQUENCE [LARGE SCALE GENOMIC DNA]</scope>
    <source>
        <strain evidence="10 11">WP1</strain>
    </source>
</reference>
<feature type="region of interest" description="Disordered" evidence="8">
    <location>
        <begin position="614"/>
        <end position="648"/>
    </location>
</feature>
<keyword evidence="2" id="KW-0479">Metal-binding</keyword>
<evidence type="ECO:0000259" key="9">
    <source>
        <dbReference type="PROSITE" id="PS50048"/>
    </source>
</evidence>
<dbReference type="OrthoDB" id="2154091at2759"/>
<feature type="region of interest" description="Disordered" evidence="8">
    <location>
        <begin position="667"/>
        <end position="706"/>
    </location>
</feature>
<dbReference type="GO" id="GO:0000981">
    <property type="term" value="F:DNA-binding transcription factor activity, RNA polymerase II-specific"/>
    <property type="evidence" value="ECO:0007669"/>
    <property type="project" value="InterPro"/>
</dbReference>
<dbReference type="CDD" id="cd12148">
    <property type="entry name" value="fungal_TF_MHR"/>
    <property type="match status" value="1"/>
</dbReference>
<feature type="compositionally biased region" description="Polar residues" evidence="8">
    <location>
        <begin position="627"/>
        <end position="637"/>
    </location>
</feature>
<keyword evidence="11" id="KW-1185">Reference proteome</keyword>
<keyword evidence="4" id="KW-0805">Transcription regulation</keyword>
<dbReference type="Proteomes" id="UP000053890">
    <property type="component" value="Unassembled WGS sequence"/>
</dbReference>
<dbReference type="GO" id="GO:0008270">
    <property type="term" value="F:zinc ion binding"/>
    <property type="evidence" value="ECO:0007669"/>
    <property type="project" value="InterPro"/>
</dbReference>
<proteinExistence type="predicted"/>
<dbReference type="Gene3D" id="4.10.240.10">
    <property type="entry name" value="Zn(2)-C6 fungal-type DNA-binding domain"/>
    <property type="match status" value="1"/>
</dbReference>
<protein>
    <recommendedName>
        <fullName evidence="9">Zn(2)-C6 fungal-type domain-containing protein</fullName>
    </recommendedName>
</protein>
<sequence length="829" mass="89333">MLSQSRPDKVGRKTTSRTSQAGRSGRNVSRACQNCRRRKSKCDGQQPTCSTCELYHDDCTFTAEQDGRRPAAKSYVSALEERVKVLERMLKQGTALGEEDAGESPEGEGGAGQEAAELGLDRLKLDEETLELLQYGPTSAFQHLPDPQEGRDLSLSPAASLPALSPHAGFDTAAAGPLDWRRHLPQDDDLNDWDDRLHDSLLDLFFCFFNPWCWWCDEDAFRRDMAICLGTSLPSPPIRLSGYSPLLHNAILALACALSDDSRAKMSGAANSLARQAKALVEEEGERPTLSTLQGLLLVGSYHSGNRLQGLGYLYSGAGFRMSQTLGLGIDCSGLVRRGVLTEAIKTSRDRAMWSAFTQDKLWSSYVGRNPTLKRAELEIALPVIDSARDREPWAPVGVSDDARRKTTPSFMSSTFHWLCRLAVIQEKILSTVYALRVALYSSSVQNRVSEINLELEAWASDLPLDLKIAPQTSRPPPPHIIMLNAMQHFVLILLHRPFYTRHNSSTNLPINDMAIRRCNASATRIVALFELYQRSPGLRYVPISATQIAFSAATTHLLALVNAESGNQQKRASELRETTTACVRILREMGKAYECAHATADIFEGLVVKWAGPPPSTTGRDEGARTASSSSPTHSNPQPQQLSAAQALDPHSDLAKELLRLGWTPPSATAPLDNTSLPLSTPPVIVPTPPRPLGTSPAPPPSQLSTDFLAHFSSTPSFSSLPPYATFPTLAASQAPTAGLPTWPFLMSPSAGGAPFSAPGQQHYPLADDVLAGLLSSEGRAASDVTGDAFFSAPGSSSSAGTSLFGGAAPGGAVFSQPGWFGFGSSGV</sequence>
<dbReference type="GeneID" id="28978435"/>
<dbReference type="GO" id="GO:0006351">
    <property type="term" value="P:DNA-templated transcription"/>
    <property type="evidence" value="ECO:0007669"/>
    <property type="project" value="InterPro"/>
</dbReference>
<dbReference type="PANTHER" id="PTHR31313">
    <property type="entry name" value="TY1 ENHANCER ACTIVATOR"/>
    <property type="match status" value="1"/>
</dbReference>